<keyword evidence="7" id="KW-0472">Membrane</keyword>
<dbReference type="SUPFAM" id="SSF48452">
    <property type="entry name" value="TPR-like"/>
    <property type="match status" value="1"/>
</dbReference>
<dbReference type="SMART" id="SM00015">
    <property type="entry name" value="IQ"/>
    <property type="match status" value="10"/>
</dbReference>
<dbReference type="InterPro" id="IPR051185">
    <property type="entry name" value="ASPM"/>
</dbReference>
<keyword evidence="8" id="KW-0966">Cell projection</keyword>
<feature type="compositionally biased region" description="Basic and acidic residues" evidence="6">
    <location>
        <begin position="433"/>
        <end position="449"/>
    </location>
</feature>
<dbReference type="GO" id="GO:0000922">
    <property type="term" value="C:spindle pole"/>
    <property type="evidence" value="ECO:0007669"/>
    <property type="project" value="TreeGrafter"/>
</dbReference>
<feature type="region of interest" description="Disordered" evidence="6">
    <location>
        <begin position="1541"/>
        <end position="1569"/>
    </location>
</feature>
<evidence type="ECO:0000256" key="2">
    <source>
        <dbReference type="ARBA" id="ARBA00022490"/>
    </source>
</evidence>
<organism evidence="8 9">
    <name type="scientific">Trypanosoma cruzi</name>
    <dbReference type="NCBI Taxonomy" id="5693"/>
    <lineage>
        <taxon>Eukaryota</taxon>
        <taxon>Discoba</taxon>
        <taxon>Euglenozoa</taxon>
        <taxon>Kinetoplastea</taxon>
        <taxon>Metakinetoplastina</taxon>
        <taxon>Trypanosomatida</taxon>
        <taxon>Trypanosomatidae</taxon>
        <taxon>Trypanosoma</taxon>
        <taxon>Schizotrypanum</taxon>
    </lineage>
</organism>
<feature type="coiled-coil region" evidence="5">
    <location>
        <begin position="917"/>
        <end position="1016"/>
    </location>
</feature>
<comment type="caution">
    <text evidence="8">The sequence shown here is derived from an EMBL/GenBank/DDBJ whole genome shotgun (WGS) entry which is preliminary data.</text>
</comment>
<dbReference type="Gene3D" id="1.25.40.10">
    <property type="entry name" value="Tetratricopeptide repeat domain"/>
    <property type="match status" value="1"/>
</dbReference>
<protein>
    <submittedName>
        <fullName evidence="8">Flagellar Member 7</fullName>
    </submittedName>
</protein>
<feature type="region of interest" description="Disordered" evidence="6">
    <location>
        <begin position="1453"/>
        <end position="1472"/>
    </location>
</feature>
<feature type="compositionally biased region" description="Polar residues" evidence="6">
    <location>
        <begin position="678"/>
        <end position="692"/>
    </location>
</feature>
<feature type="compositionally biased region" description="Polar residues" evidence="6">
    <location>
        <begin position="1541"/>
        <end position="1550"/>
    </location>
</feature>
<feature type="compositionally biased region" description="Polar residues" evidence="6">
    <location>
        <begin position="509"/>
        <end position="541"/>
    </location>
</feature>
<feature type="region of interest" description="Disordered" evidence="6">
    <location>
        <begin position="675"/>
        <end position="764"/>
    </location>
</feature>
<dbReference type="Gene3D" id="1.20.5.190">
    <property type="match status" value="2"/>
</dbReference>
<feature type="compositionally biased region" description="Basic and acidic residues" evidence="6">
    <location>
        <begin position="1321"/>
        <end position="1331"/>
    </location>
</feature>
<feature type="region of interest" description="Disordered" evidence="6">
    <location>
        <begin position="1305"/>
        <end position="1331"/>
    </location>
</feature>
<comment type="subcellular location">
    <subcellularLocation>
        <location evidence="1">Cytoplasm</location>
    </subcellularLocation>
</comment>
<feature type="transmembrane region" description="Helical" evidence="7">
    <location>
        <begin position="12"/>
        <end position="31"/>
    </location>
</feature>
<keyword evidence="4" id="KW-0112">Calmodulin-binding</keyword>
<keyword evidence="8" id="KW-0969">Cilium</keyword>
<dbReference type="GO" id="GO:0007051">
    <property type="term" value="P:spindle organization"/>
    <property type="evidence" value="ECO:0007669"/>
    <property type="project" value="TreeGrafter"/>
</dbReference>
<feature type="region of interest" description="Disordered" evidence="6">
    <location>
        <begin position="1406"/>
        <end position="1425"/>
    </location>
</feature>
<keyword evidence="5" id="KW-0175">Coiled coil</keyword>
<name>A0A7J6Y832_TRYCR</name>
<dbReference type="GO" id="GO:0051295">
    <property type="term" value="P:establishment of meiotic spindle localization"/>
    <property type="evidence" value="ECO:0007669"/>
    <property type="project" value="TreeGrafter"/>
</dbReference>
<feature type="region of interest" description="Disordered" evidence="6">
    <location>
        <begin position="1359"/>
        <end position="1378"/>
    </location>
</feature>
<feature type="compositionally biased region" description="Basic and acidic residues" evidence="6">
    <location>
        <begin position="730"/>
        <end position="739"/>
    </location>
</feature>
<feature type="compositionally biased region" description="Low complexity" evidence="6">
    <location>
        <begin position="561"/>
        <end position="573"/>
    </location>
</feature>
<dbReference type="VEuPathDB" id="TriTrypDB:ECC02_003963"/>
<accession>A0A7J6Y832</accession>
<reference evidence="8 9" key="1">
    <citation type="journal article" date="2019" name="Genome Biol. Evol.">
        <title>Nanopore Sequencing Significantly Improves Genome Assembly of the Protozoan Parasite Trypanosoma cruzi.</title>
        <authorList>
            <person name="Diaz-Viraque F."/>
            <person name="Pita S."/>
            <person name="Greif G."/>
            <person name="de Souza R.C.M."/>
            <person name="Iraola G."/>
            <person name="Robello C."/>
        </authorList>
    </citation>
    <scope>NUCLEOTIDE SEQUENCE [LARGE SCALE GENOMIC DNA]</scope>
    <source>
        <strain evidence="8 9">Berenice</strain>
    </source>
</reference>
<evidence type="ECO:0000256" key="5">
    <source>
        <dbReference type="SAM" id="Coils"/>
    </source>
</evidence>
<gene>
    <name evidence="8" type="ORF">ECC02_003963</name>
</gene>
<dbReference type="PANTHER" id="PTHR22706:SF1">
    <property type="entry name" value="ASSEMBLY FACTOR FOR SPINDLE MICROTUBULES"/>
    <property type="match status" value="1"/>
</dbReference>
<keyword evidence="7" id="KW-0812">Transmembrane</keyword>
<feature type="compositionally biased region" description="Polar residues" evidence="6">
    <location>
        <begin position="480"/>
        <end position="492"/>
    </location>
</feature>
<feature type="region of interest" description="Disordered" evidence="6">
    <location>
        <begin position="1626"/>
        <end position="1649"/>
    </location>
</feature>
<evidence type="ECO:0000313" key="8">
    <source>
        <dbReference type="EMBL" id="KAF5222877.1"/>
    </source>
</evidence>
<dbReference type="CDD" id="cd23767">
    <property type="entry name" value="IQCD"/>
    <property type="match status" value="1"/>
</dbReference>
<dbReference type="VEuPathDB" id="TriTrypDB:BCY84_01547"/>
<keyword evidence="2" id="KW-0963">Cytoplasm</keyword>
<sequence length="2059" mass="233993">MVLRLLLSVDVFFFFALLLGPLCGFSPLLFLSANRIFSLFFFFLLFFSHNFKDCARVFREKEKEKEKKGTTSFFFLPMSVSTVRRGFSFDPAAALTGKETYQDAVRMEIQAATLEAAGKNMECLQLLEKALQVRCQERPMSATMPMYIDEVCDAAERLITKTNAYGVKCFKEDDYETASVLFDYGMQMTEADSFPLRESDDRRRYLRGVTLNNYGCMERRRGHFSEALSFMQRSMKCTGEQSPVAFLNISAVQTQLRLCEEAVESAMRAMQNLGSAPEESTLLAAAHHNLAVALEPLDATRALDEYQSALSLAQQTMGLTNETTLAIEQNMMRFLQAHKMVEAESCRVSTAGHIFRGSICGGRLSVHQARQKSPLSQSKHPELEPKDIFPHPFVLSAADPAVQRKVNATPMYHPPRVQRRSPALLASTKRLPLKKDEPDHTYSQVRKDQSFVSRSTPPRRQETQRRQTPPKPSRLPPVASSFQGPARNSNFTAPAGKNRHGQEGGRVTPRQSAVTPPMRKSSTIPLPGISSNTKGFGNSATGKGVPVVKGSHKVSAPLSKTPARPTAANPTTPQFNRHSENADNVRSPLKRHSENADNVHSPLKRHPANADNVRSPLKRHSENADNVRSPLKKHSANADNVRTGFSSSKISPKYSKKDSIITSPVDRAKPLASYVPSAVQSKTPRSVPTQAKSAVHADDRSRNLGTGVGHAKSAAESPARASVASRGLPRRAELDREGRPSTYRASLERSPTAAESVPREGRASRVRSLGNNLISYMADRLDMLLVDEEELERKQASASIIQRAYRVYRARKLLKDMRENRGSNNVLREIRRAMATRKIQRWFRRRLHARWGTRRRVAKREVLASEQHKAAIRIQSKARGWLARRKFRRIKNYEKNSGHAALKVQSWWRQILAKRRLATLKRRYASAKAIAVEKERRELAVTVIQSHWRRRKAEQETRVERMKARELRRRINEARRRNAAEKIKTWWRLLVARAELQRLREAQAAREARLREHQRKIDAATKLQAFGRMLIIKREAEPLLTTARLNAARAICTRGAESQAASKIQRAFRGYHAKRQLKKLRRERRRRLEEARWGALVTVVQRVGRGFHIRQKLGRTLREMKLAAIEFCQRERALELADRARESTFSEPEPAMIFTVREECNAPALCQPLANVLEGTETLLPVSDSLSKDVNNMEEIPKELGAAVPDTKKIIRMEETPREEHSTDLTEAVQTHRQKWEICQDGGVQNECPEMTADEGKPFGPQKADVLLMKVEGGNETRSRVSNVLQYQAGEEGVFPTVPSAVSEEMKHEEKAEEEPLQEQGKTEHSETEFIREEGERLKRLSAAICSWEEEKLRELAKAEEEPLQEQGKTEHSETEFIREEGERLKRLSAAICSWEEEKLRELAKAEEEPLQEQGKTEHSETEFIREEGERLKRLSAAICSWEEEKLRELAKAEEEPLQEQGKTEHSETEFIREDGERLKRLSAAICSWEEEKLRELAALEQRLAERELRIGTQKLGDSDAAVDVSGTGSCVTPDAAVCRTSTPESSSTPVHMPLSTLAPTSSREEGARKLGSLEEALAIEREKRRCAMANEKRLREARDAICIKANEYRLRKIAAAESPEELKSLVPHPPLTRRRKDLRTPTPTYPVPSLTDLQIRREQQAWNAERKKEMAALNITRVARGYLCRQYFRALKAIMMEYVEYRLDIDREEPPVLDHELLDRFTRRYRGEVEQARLERCITTTQAFTRAAGSVIMIANRMGVLKNPQAISSTAHYLDNHSMTSLKGFLRIVLAKKEIAARKQAVHGALHQLRQVEATATLNDFACVVQAKTDRMARGRAVRDYLQEMEDRDAVQMRAVDKIVSFLLSLAATKELSLRKKAFRERVQTEEAARKVLSFMQICHAKKQLWRLRLMAGEKRTMDTNAEEFLEHAAMQVQRAYRSYRARRLAEEQRNAKEKYWNTIQAQEEEITAAMTAIAADAADPTELWASLGCPVSGEVASEPDSDVEELVRCVVLVQQWARGWIARRRVNELCQRHERIFSNCGKQEEDETSGNESDHEA</sequence>
<dbReference type="Proteomes" id="UP000583944">
    <property type="component" value="Unassembled WGS sequence"/>
</dbReference>
<dbReference type="PROSITE" id="PS50096">
    <property type="entry name" value="IQ"/>
    <property type="match status" value="8"/>
</dbReference>
<proteinExistence type="predicted"/>
<evidence type="ECO:0000313" key="9">
    <source>
        <dbReference type="Proteomes" id="UP000583944"/>
    </source>
</evidence>
<evidence type="ECO:0000256" key="7">
    <source>
        <dbReference type="SAM" id="Phobius"/>
    </source>
</evidence>
<feature type="region of interest" description="Disordered" evidence="6">
    <location>
        <begin position="409"/>
        <end position="652"/>
    </location>
</feature>
<evidence type="ECO:0000256" key="4">
    <source>
        <dbReference type="ARBA" id="ARBA00022860"/>
    </source>
</evidence>
<keyword evidence="7" id="KW-1133">Transmembrane helix</keyword>
<dbReference type="InterPro" id="IPR011990">
    <property type="entry name" value="TPR-like_helical_dom_sf"/>
</dbReference>
<dbReference type="GO" id="GO:0005516">
    <property type="term" value="F:calmodulin binding"/>
    <property type="evidence" value="ECO:0007669"/>
    <property type="project" value="UniProtKB-KW"/>
</dbReference>
<dbReference type="PANTHER" id="PTHR22706">
    <property type="entry name" value="ASSEMBLY FACTOR FOR SPINDLE MICROTUBULES"/>
    <property type="match status" value="1"/>
</dbReference>
<feature type="compositionally biased region" description="Basic and acidic residues" evidence="6">
    <location>
        <begin position="1462"/>
        <end position="1472"/>
    </location>
</feature>
<dbReference type="InterPro" id="IPR000048">
    <property type="entry name" value="IQ_motif_EF-hand-BS"/>
</dbReference>
<evidence type="ECO:0000256" key="6">
    <source>
        <dbReference type="SAM" id="MobiDB-lite"/>
    </source>
</evidence>
<feature type="compositionally biased region" description="Basic and acidic residues" evidence="6">
    <location>
        <begin position="1368"/>
        <end position="1378"/>
    </location>
</feature>
<dbReference type="EMBL" id="JABDHM010000023">
    <property type="protein sequence ID" value="KAF5222877.1"/>
    <property type="molecule type" value="Genomic_DNA"/>
</dbReference>
<evidence type="ECO:0000256" key="1">
    <source>
        <dbReference type="ARBA" id="ARBA00004496"/>
    </source>
</evidence>
<dbReference type="GO" id="GO:0000278">
    <property type="term" value="P:mitotic cell cycle"/>
    <property type="evidence" value="ECO:0007669"/>
    <property type="project" value="TreeGrafter"/>
</dbReference>
<keyword evidence="3" id="KW-0677">Repeat</keyword>
<dbReference type="GO" id="GO:0005737">
    <property type="term" value="C:cytoplasm"/>
    <property type="evidence" value="ECO:0007669"/>
    <property type="project" value="UniProtKB-SubCell"/>
</dbReference>
<keyword evidence="8" id="KW-0282">Flagellum</keyword>
<dbReference type="Pfam" id="PF00612">
    <property type="entry name" value="IQ"/>
    <property type="match status" value="5"/>
</dbReference>
<evidence type="ECO:0000256" key="3">
    <source>
        <dbReference type="ARBA" id="ARBA00022737"/>
    </source>
</evidence>
<feature type="compositionally biased region" description="Basic and acidic residues" evidence="6">
    <location>
        <begin position="1415"/>
        <end position="1425"/>
    </location>
</feature>